<dbReference type="RefSeq" id="WP_090480556.1">
    <property type="nucleotide sequence ID" value="NZ_FOWZ01000003.1"/>
</dbReference>
<dbReference type="Pfam" id="PF09694">
    <property type="entry name" value="Gcw_chp"/>
    <property type="match status" value="1"/>
</dbReference>
<name>A0A1I5NII5_9SPHN</name>
<reference evidence="3" key="1">
    <citation type="submission" date="2016-10" db="EMBL/GenBank/DDBJ databases">
        <authorList>
            <person name="Varghese N."/>
            <person name="Submissions S."/>
        </authorList>
    </citation>
    <scope>NUCLEOTIDE SEQUENCE [LARGE SCALE GENOMIC DNA]</scope>
    <source>
        <strain evidence="3">CGMCC 1.7715</strain>
    </source>
</reference>
<protein>
    <recommendedName>
        <fullName evidence="4">Porin</fullName>
    </recommendedName>
</protein>
<evidence type="ECO:0000313" key="2">
    <source>
        <dbReference type="EMBL" id="SFP21579.1"/>
    </source>
</evidence>
<dbReference type="AlphaFoldDB" id="A0A1I5NII5"/>
<keyword evidence="1" id="KW-0732">Signal</keyword>
<dbReference type="InterPro" id="IPR010239">
    <property type="entry name" value="CHP02001"/>
</dbReference>
<evidence type="ECO:0000256" key="1">
    <source>
        <dbReference type="SAM" id="SignalP"/>
    </source>
</evidence>
<dbReference type="Proteomes" id="UP000199331">
    <property type="component" value="Unassembled WGS sequence"/>
</dbReference>
<dbReference type="NCBIfam" id="TIGR02001">
    <property type="entry name" value="gcw_chp"/>
    <property type="match status" value="1"/>
</dbReference>
<feature type="signal peptide" evidence="1">
    <location>
        <begin position="1"/>
        <end position="26"/>
    </location>
</feature>
<evidence type="ECO:0000313" key="3">
    <source>
        <dbReference type="Proteomes" id="UP000199331"/>
    </source>
</evidence>
<dbReference type="STRING" id="604088.SAMN04488060_1879"/>
<proteinExistence type="predicted"/>
<organism evidence="2 3">
    <name type="scientific">Qipengyuania nanhaisediminis</name>
    <dbReference type="NCBI Taxonomy" id="604088"/>
    <lineage>
        <taxon>Bacteria</taxon>
        <taxon>Pseudomonadati</taxon>
        <taxon>Pseudomonadota</taxon>
        <taxon>Alphaproteobacteria</taxon>
        <taxon>Sphingomonadales</taxon>
        <taxon>Erythrobacteraceae</taxon>
        <taxon>Qipengyuania</taxon>
    </lineage>
</organism>
<keyword evidence="3" id="KW-1185">Reference proteome</keyword>
<dbReference type="EMBL" id="FOWZ01000003">
    <property type="protein sequence ID" value="SFP21579.1"/>
    <property type="molecule type" value="Genomic_DNA"/>
</dbReference>
<sequence>MLTSFRGRLAVSLAALACGLSSPALAQDDADTDGVTVSANVSLVTDYRFRGVSLSGGDPAIQGGLDVAHDSGFYAGVWASSIDGGPSYGEMEFDIYGGWSGQLSEGVSVDVGLLYYLYPSEELGLDTDYWEPYASIGFNLGPAEATVGAAYAWEQDSLGGDDNLYVYTDLSTGLPGTPLTVTGHLGYTDGVLAPPLLAGDTDDSGLDWSIGASYAAGPLEVGISYIGVEGPSIDGFTDDAIVGTVTASF</sequence>
<accession>A0A1I5NII5</accession>
<feature type="chain" id="PRO_5011659264" description="Porin" evidence="1">
    <location>
        <begin position="27"/>
        <end position="249"/>
    </location>
</feature>
<dbReference type="OrthoDB" id="9793561at2"/>
<evidence type="ECO:0008006" key="4">
    <source>
        <dbReference type="Google" id="ProtNLM"/>
    </source>
</evidence>
<gene>
    <name evidence="2" type="ORF">SAMN04488060_1879</name>
</gene>